<keyword evidence="5" id="KW-0378">Hydrolase</keyword>
<evidence type="ECO:0000256" key="3">
    <source>
        <dbReference type="ARBA" id="ARBA00022544"/>
    </source>
</evidence>
<dbReference type="Pfam" id="PF01471">
    <property type="entry name" value="PG_binding_1"/>
    <property type="match status" value="1"/>
</dbReference>
<dbReference type="PATRIC" id="fig|1300222.3.peg.969"/>
<evidence type="ECO:0000256" key="9">
    <source>
        <dbReference type="SAM" id="SignalP"/>
    </source>
</evidence>
<dbReference type="InterPro" id="IPR036365">
    <property type="entry name" value="PGBD-like_sf"/>
</dbReference>
<dbReference type="InterPro" id="IPR011105">
    <property type="entry name" value="Cell_wall_hydrolase_SleB"/>
</dbReference>
<evidence type="ECO:0000259" key="11">
    <source>
        <dbReference type="Pfam" id="PF07486"/>
    </source>
</evidence>
<evidence type="ECO:0000256" key="5">
    <source>
        <dbReference type="ARBA" id="ARBA00022801"/>
    </source>
</evidence>
<dbReference type="Gene3D" id="1.10.10.2520">
    <property type="entry name" value="Cell wall hydrolase SleB, domain 1"/>
    <property type="match status" value="1"/>
</dbReference>
<evidence type="ECO:0000256" key="1">
    <source>
        <dbReference type="ARBA" id="ARBA00007010"/>
    </source>
</evidence>
<dbReference type="Gene3D" id="6.20.240.60">
    <property type="match status" value="1"/>
</dbReference>
<dbReference type="GO" id="GO:0071555">
    <property type="term" value="P:cell wall organization"/>
    <property type="evidence" value="ECO:0007669"/>
    <property type="project" value="UniProtKB-KW"/>
</dbReference>
<keyword evidence="3" id="KW-0309">Germination</keyword>
<dbReference type="GO" id="GO:0016787">
    <property type="term" value="F:hydrolase activity"/>
    <property type="evidence" value="ECO:0007669"/>
    <property type="project" value="UniProtKB-KW"/>
</dbReference>
<dbReference type="FunFam" id="6.20.240.60:FF:000001">
    <property type="entry name" value="Spore cortex-lytic enzyme"/>
    <property type="match status" value="1"/>
</dbReference>
<dbReference type="GO" id="GO:0009847">
    <property type="term" value="P:spore germination"/>
    <property type="evidence" value="ECO:0007669"/>
    <property type="project" value="UniProtKB-UniRule"/>
</dbReference>
<dbReference type="NCBIfam" id="TIGR02869">
    <property type="entry name" value="spore_SleB"/>
    <property type="match status" value="1"/>
</dbReference>
<dbReference type="AlphaFoldDB" id="M8DMJ5"/>
<reference evidence="12 13" key="1">
    <citation type="submission" date="2013-03" db="EMBL/GenBank/DDBJ databases">
        <title>Assembly of a new bacterial strain Brevibacillus borstelensis AK1.</title>
        <authorList>
            <person name="Rajan I."/>
            <person name="PoliReddy D."/>
            <person name="Sugumar T."/>
            <person name="Rathinam K."/>
            <person name="Alqarawi S."/>
            <person name="Khalil A.B."/>
            <person name="Sivakumar N."/>
        </authorList>
    </citation>
    <scope>NUCLEOTIDE SEQUENCE [LARGE SCALE GENOMIC DNA]</scope>
    <source>
        <strain evidence="12 13">AK1</strain>
    </source>
</reference>
<dbReference type="InterPro" id="IPR014224">
    <property type="entry name" value="Spore_cortex_SleB"/>
</dbReference>
<evidence type="ECO:0000256" key="6">
    <source>
        <dbReference type="ARBA" id="ARBA00022969"/>
    </source>
</evidence>
<feature type="chain" id="PRO_5004095403" description="Spore cortex-lytic enzyme" evidence="9">
    <location>
        <begin position="27"/>
        <end position="213"/>
    </location>
</feature>
<dbReference type="InterPro" id="IPR036366">
    <property type="entry name" value="PGBDSf"/>
</dbReference>
<keyword evidence="7" id="KW-0961">Cell wall biogenesis/degradation</keyword>
<proteinExistence type="inferred from homology"/>
<evidence type="ECO:0000313" key="13">
    <source>
        <dbReference type="Proteomes" id="UP000012081"/>
    </source>
</evidence>
<feature type="domain" description="Peptidoglycan binding-like" evidence="10">
    <location>
        <begin position="38"/>
        <end position="91"/>
    </location>
</feature>
<dbReference type="Proteomes" id="UP000012081">
    <property type="component" value="Unassembled WGS sequence"/>
</dbReference>
<feature type="signal peptide" evidence="9">
    <location>
        <begin position="1"/>
        <end position="26"/>
    </location>
</feature>
<evidence type="ECO:0000256" key="4">
    <source>
        <dbReference type="ARBA" id="ARBA00022729"/>
    </source>
</evidence>
<sequence>MFQKKSGIALFLSVLVAFLLAVPASAAPVLKKGSRTGDVWDLQYRLQVIGLYQGPLDGIYGSKTTQAVRQFQKKYGMPADGITGKMTWKKLKKVTVNRSEMQMLAQLVYSEARGEPYVGQVAVAAVVMNRLQSSNFPNSIQEIIFQPYAFTAIDDGQYWLTPGKTAYRAAYEAVRGWDPSGNALFYFNPKTATSKWIWSRPQIKKIGSHIFAK</sequence>
<dbReference type="OrthoDB" id="9785345at2"/>
<evidence type="ECO:0000259" key="10">
    <source>
        <dbReference type="Pfam" id="PF01471"/>
    </source>
</evidence>
<protein>
    <recommendedName>
        <fullName evidence="2 8">Spore cortex-lytic enzyme</fullName>
    </recommendedName>
</protein>
<comment type="similarity">
    <text evidence="1">Belongs to the SleB family.</text>
</comment>
<dbReference type="GeneID" id="89498771"/>
<organism evidence="12 13">
    <name type="scientific">Brevibacillus borstelensis AK1</name>
    <dbReference type="NCBI Taxonomy" id="1300222"/>
    <lineage>
        <taxon>Bacteria</taxon>
        <taxon>Bacillati</taxon>
        <taxon>Bacillota</taxon>
        <taxon>Bacilli</taxon>
        <taxon>Bacillales</taxon>
        <taxon>Paenibacillaceae</taxon>
        <taxon>Brevibacillus</taxon>
    </lineage>
</organism>
<dbReference type="Gene3D" id="1.10.101.10">
    <property type="entry name" value="PGBD-like superfamily/PGBD"/>
    <property type="match status" value="1"/>
</dbReference>
<dbReference type="RefSeq" id="WP_003386715.1">
    <property type="nucleotide sequence ID" value="NZ_APBN01000001.1"/>
</dbReference>
<name>M8DMJ5_9BACL</name>
<accession>M8DMJ5</accession>
<dbReference type="InterPro" id="IPR002477">
    <property type="entry name" value="Peptidoglycan-bd-like"/>
</dbReference>
<evidence type="ECO:0000256" key="2">
    <source>
        <dbReference type="ARBA" id="ARBA00018364"/>
    </source>
</evidence>
<feature type="domain" description="Cell wall hydrolase SleB" evidence="11">
    <location>
        <begin position="114"/>
        <end position="212"/>
    </location>
</feature>
<dbReference type="SUPFAM" id="SSF47090">
    <property type="entry name" value="PGBD-like"/>
    <property type="match status" value="1"/>
</dbReference>
<comment type="caution">
    <text evidence="12">The sequence shown here is derived from an EMBL/GenBank/DDBJ whole genome shotgun (WGS) entry which is preliminary data.</text>
</comment>
<dbReference type="InterPro" id="IPR042047">
    <property type="entry name" value="SleB_dom1"/>
</dbReference>
<keyword evidence="6" id="KW-0749">Sporulation</keyword>
<evidence type="ECO:0000256" key="7">
    <source>
        <dbReference type="ARBA" id="ARBA00023316"/>
    </source>
</evidence>
<keyword evidence="4 9" id="KW-0732">Signal</keyword>
<dbReference type="Pfam" id="PF07486">
    <property type="entry name" value="Hydrolase_2"/>
    <property type="match status" value="1"/>
</dbReference>
<dbReference type="GO" id="GO:0030435">
    <property type="term" value="P:sporulation resulting in formation of a cellular spore"/>
    <property type="evidence" value="ECO:0007669"/>
    <property type="project" value="UniProtKB-KW"/>
</dbReference>
<dbReference type="EMBL" id="APBN01000001">
    <property type="protein sequence ID" value="EMT54873.1"/>
    <property type="molecule type" value="Genomic_DNA"/>
</dbReference>
<evidence type="ECO:0000313" key="12">
    <source>
        <dbReference type="EMBL" id="EMT54873.1"/>
    </source>
</evidence>
<keyword evidence="13" id="KW-1185">Reference proteome</keyword>
<gene>
    <name evidence="12" type="ORF">I532_04675</name>
</gene>
<evidence type="ECO:0000256" key="8">
    <source>
        <dbReference type="NCBIfam" id="TIGR02869"/>
    </source>
</evidence>
<dbReference type="STRING" id="1300222.I532_04675"/>